<dbReference type="InterPro" id="IPR010419">
    <property type="entry name" value="CO_DH_gsu"/>
</dbReference>
<dbReference type="EMBL" id="BA000011">
    <property type="protein sequence ID" value="BAB59995.1"/>
    <property type="molecule type" value="Genomic_DNA"/>
</dbReference>
<sequence length="150" mass="16652">MDYSGSFYVDRDPAEVKQFISNFENVVACLPGIDSYTNNGNEFECRIRLDISSLSNSYLKHISGKMKFLFVPERDNGISVNGSGRIAGSSVSMNVKVFVEGSNEHAKVTWSAAIDYGLILKAMGSEKIKEVTDENIKRSIECLRGKISMH</sequence>
<dbReference type="PhylomeDB" id="Q97AF7"/>
<dbReference type="InterPro" id="IPR023393">
    <property type="entry name" value="START-like_dom_sf"/>
</dbReference>
<dbReference type="eggNOG" id="arCOG01927">
    <property type="taxonomic scope" value="Archaea"/>
</dbReference>
<accession>Q97AF7</accession>
<organism evidence="1 2">
    <name type="scientific">Thermoplasma volcanium (strain ATCC 51530 / DSM 4299 / JCM 9571 / NBRC 15438 / GSS1)</name>
    <dbReference type="NCBI Taxonomy" id="273116"/>
    <lineage>
        <taxon>Archaea</taxon>
        <taxon>Methanobacteriati</taxon>
        <taxon>Thermoplasmatota</taxon>
        <taxon>Thermoplasmata</taxon>
        <taxon>Thermoplasmatales</taxon>
        <taxon>Thermoplasmataceae</taxon>
        <taxon>Thermoplasma</taxon>
    </lineage>
</organism>
<dbReference type="GeneID" id="1441945"/>
<keyword evidence="2" id="KW-1185">Reference proteome</keyword>
<name>Q97AF7_THEVO</name>
<dbReference type="HOGENOM" id="CLU_146456_0_0_2"/>
<reference evidence="1 2" key="2">
    <citation type="journal article" date="2000" name="Proc. Natl. Acad. Sci. U.S.A.">
        <title>Archaeal adaptation to higher temperatures revealed by genomic sequence of Thermoplasma volcanium.</title>
        <authorList>
            <person name="Kawashima T."/>
            <person name="Amano N."/>
            <person name="Koike H."/>
            <person name="Makino S."/>
            <person name="Higuchi S."/>
            <person name="Kawashima-Ohya Y."/>
            <person name="Watanabe K."/>
            <person name="Yamazaki M."/>
            <person name="Kanehori K."/>
            <person name="Kawamoto T."/>
            <person name="Nunoshiba T."/>
            <person name="Yamamoto Y."/>
            <person name="Aramaki H."/>
            <person name="Makino K."/>
            <person name="Suzuki M."/>
        </authorList>
    </citation>
    <scope>NUCLEOTIDE SEQUENCE [LARGE SCALE GENOMIC DNA]</scope>
    <source>
        <strain evidence="2">ATCC 51530 / DSM 4299 / JCM 9571 / NBRC 15438 / GSS1</strain>
    </source>
</reference>
<dbReference type="PaxDb" id="273116-14325070"/>
<dbReference type="RefSeq" id="WP_010917097.1">
    <property type="nucleotide sequence ID" value="NC_002689.2"/>
</dbReference>
<evidence type="ECO:0008006" key="3">
    <source>
        <dbReference type="Google" id="ProtNLM"/>
    </source>
</evidence>
<dbReference type="STRING" id="273116.gene:9381645"/>
<protein>
    <recommendedName>
        <fullName evidence="3">Carbon monoxide dehydrogenase subunit G</fullName>
    </recommendedName>
</protein>
<dbReference type="Pfam" id="PF06240">
    <property type="entry name" value="COXG"/>
    <property type="match status" value="1"/>
</dbReference>
<dbReference type="Proteomes" id="UP000001017">
    <property type="component" value="Chromosome"/>
</dbReference>
<proteinExistence type="predicted"/>
<dbReference type="PANTHER" id="PTHR38588">
    <property type="entry name" value="BLL0334 PROTEIN"/>
    <property type="match status" value="1"/>
</dbReference>
<evidence type="ECO:0000313" key="1">
    <source>
        <dbReference type="EMBL" id="BAB59995.1"/>
    </source>
</evidence>
<dbReference type="Gene3D" id="3.30.530.20">
    <property type="match status" value="1"/>
</dbReference>
<dbReference type="AlphaFoldDB" id="Q97AF7"/>
<dbReference type="PANTHER" id="PTHR38588:SF1">
    <property type="entry name" value="BLL0334 PROTEIN"/>
    <property type="match status" value="1"/>
</dbReference>
<evidence type="ECO:0000313" key="2">
    <source>
        <dbReference type="Proteomes" id="UP000001017"/>
    </source>
</evidence>
<dbReference type="OrthoDB" id="25755at2157"/>
<dbReference type="SUPFAM" id="SSF55961">
    <property type="entry name" value="Bet v1-like"/>
    <property type="match status" value="1"/>
</dbReference>
<reference evidence="1 2" key="1">
    <citation type="journal article" date="1999" name="Proc. Jpn. Acad.">
        <title>Determination of the complete genomic DNA sequence of Thermoplasma volvanium GSS1.</title>
        <authorList>
            <person name="Kawashima T."/>
            <person name="Yamamoto Y."/>
            <person name="Aramaki H."/>
            <person name="Nunoshiba T."/>
            <person name="Kawamoto T."/>
            <person name="Watanabe K."/>
            <person name="Yamazaki M."/>
            <person name="Kanehori K."/>
            <person name="Amano N."/>
            <person name="Ohya Y."/>
            <person name="Makino K."/>
            <person name="Suzuki M."/>
        </authorList>
    </citation>
    <scope>NUCLEOTIDE SEQUENCE [LARGE SCALE GENOMIC DNA]</scope>
    <source>
        <strain evidence="2">ATCC 51530 / DSM 4299 / JCM 9571 / NBRC 15438 / GSS1</strain>
    </source>
</reference>
<dbReference type="CDD" id="cd05018">
    <property type="entry name" value="CoxG"/>
    <property type="match status" value="1"/>
</dbReference>
<dbReference type="KEGG" id="tvo:TVG0874790"/>
<gene>
    <name evidence="1" type="ORF">TVG0874790</name>
</gene>